<protein>
    <submittedName>
        <fullName evidence="2">EEP domain-containing protein</fullName>
    </submittedName>
</protein>
<sequence length="241" mass="26736">MKVASYNIHKCRGTDRLVRPGRIIGVLGEIGADLVALQEVDRRFGQRIGLLDPIVLQKETGLHLLVQSDHVDGHGWHGNALLVRGEPAYYRRFRLTLPGLEPRGAVVAELDLGEGKFRVIAAHLGLLRRSRVDQANVLLRAFLELTPMPTILLGDFNEWRRSRKSALNVLEPYFGGALPLPSFPSQRPMLSLDRILGWPQGLITELAVHDTPLSRKASDHLPLKAKVEFDAVSASFRKAAA</sequence>
<feature type="domain" description="Endonuclease/exonuclease/phosphatase" evidence="1">
    <location>
        <begin position="4"/>
        <end position="220"/>
    </location>
</feature>
<dbReference type="Pfam" id="PF03372">
    <property type="entry name" value="Exo_endo_phos"/>
    <property type="match status" value="1"/>
</dbReference>
<organism evidence="2 3">
    <name type="scientific">Bosea caraganae</name>
    <dbReference type="NCBI Taxonomy" id="2763117"/>
    <lineage>
        <taxon>Bacteria</taxon>
        <taxon>Pseudomonadati</taxon>
        <taxon>Pseudomonadota</taxon>
        <taxon>Alphaproteobacteria</taxon>
        <taxon>Hyphomicrobiales</taxon>
        <taxon>Boseaceae</taxon>
        <taxon>Bosea</taxon>
    </lineage>
</organism>
<dbReference type="InterPro" id="IPR005135">
    <property type="entry name" value="Endo/exonuclease/phosphatase"/>
</dbReference>
<dbReference type="SUPFAM" id="SSF56219">
    <property type="entry name" value="DNase I-like"/>
    <property type="match status" value="1"/>
</dbReference>
<name>A0A370L1Q1_9HYPH</name>
<evidence type="ECO:0000313" key="2">
    <source>
        <dbReference type="EMBL" id="RDJ21467.1"/>
    </source>
</evidence>
<evidence type="ECO:0000259" key="1">
    <source>
        <dbReference type="Pfam" id="PF03372"/>
    </source>
</evidence>
<dbReference type="InterPro" id="IPR051916">
    <property type="entry name" value="GPI-anchor_lipid_remodeler"/>
</dbReference>
<accession>A0A370L1Q1</accession>
<dbReference type="RefSeq" id="WP_114831215.1">
    <property type="nucleotide sequence ID" value="NZ_QQTO01000033.1"/>
</dbReference>
<gene>
    <name evidence="2" type="ORF">DWE98_20755</name>
</gene>
<proteinExistence type="predicted"/>
<dbReference type="Proteomes" id="UP000255207">
    <property type="component" value="Unassembled WGS sequence"/>
</dbReference>
<dbReference type="InterPro" id="IPR036691">
    <property type="entry name" value="Endo/exonu/phosph_ase_sf"/>
</dbReference>
<dbReference type="PANTHER" id="PTHR14859">
    <property type="entry name" value="CALCOFLUOR WHITE HYPERSENSITIVE PROTEIN PRECURSOR"/>
    <property type="match status" value="1"/>
</dbReference>
<dbReference type="GO" id="GO:0003824">
    <property type="term" value="F:catalytic activity"/>
    <property type="evidence" value="ECO:0007669"/>
    <property type="project" value="InterPro"/>
</dbReference>
<dbReference type="GO" id="GO:0006506">
    <property type="term" value="P:GPI anchor biosynthetic process"/>
    <property type="evidence" value="ECO:0007669"/>
    <property type="project" value="TreeGrafter"/>
</dbReference>
<dbReference type="Gene3D" id="3.60.10.10">
    <property type="entry name" value="Endonuclease/exonuclease/phosphatase"/>
    <property type="match status" value="1"/>
</dbReference>
<dbReference type="AlphaFoldDB" id="A0A370L1Q1"/>
<dbReference type="GO" id="GO:0016020">
    <property type="term" value="C:membrane"/>
    <property type="evidence" value="ECO:0007669"/>
    <property type="project" value="GOC"/>
</dbReference>
<dbReference type="PANTHER" id="PTHR14859:SF1">
    <property type="entry name" value="PGAP2-INTERACTING PROTEIN"/>
    <property type="match status" value="1"/>
</dbReference>
<reference evidence="3" key="1">
    <citation type="submission" date="2018-07" db="EMBL/GenBank/DDBJ databases">
        <authorList>
            <person name="Safronova V.I."/>
            <person name="Chirak E.R."/>
            <person name="Sazanova A.L."/>
        </authorList>
    </citation>
    <scope>NUCLEOTIDE SEQUENCE [LARGE SCALE GENOMIC DNA]</scope>
    <source>
        <strain evidence="3">RCAM04685</strain>
    </source>
</reference>
<keyword evidence="3" id="KW-1185">Reference proteome</keyword>
<comment type="caution">
    <text evidence="2">The sequence shown here is derived from an EMBL/GenBank/DDBJ whole genome shotgun (WGS) entry which is preliminary data.</text>
</comment>
<dbReference type="OrthoDB" id="9813425at2"/>
<evidence type="ECO:0000313" key="3">
    <source>
        <dbReference type="Proteomes" id="UP000255207"/>
    </source>
</evidence>
<dbReference type="EMBL" id="QQTP01000012">
    <property type="protein sequence ID" value="RDJ21467.1"/>
    <property type="molecule type" value="Genomic_DNA"/>
</dbReference>